<keyword evidence="1" id="KW-1133">Transmembrane helix</keyword>
<accession>A0ABP1F8Q6</accession>
<dbReference type="Proteomes" id="UP001497602">
    <property type="component" value="Unassembled WGS sequence"/>
</dbReference>
<sequence>MLMKKSTFILTNGEVSVSNTDLKIDVKTGFNVQQFIINISLYLLFSWSIIIDYIDKGYTASVFGYVKLVLVVVVFAALVFACFYKLFKTNFKSKIDILEIKKIEVEEIFLEPNINHLKIYDNKNRVKVLSFRVLENQVKPFLEFINNKNSRIEIKYI</sequence>
<organism evidence="2 3">
    <name type="scientific">Tenacibaculum vairaonense</name>
    <dbReference type="NCBI Taxonomy" id="3137860"/>
    <lineage>
        <taxon>Bacteria</taxon>
        <taxon>Pseudomonadati</taxon>
        <taxon>Bacteroidota</taxon>
        <taxon>Flavobacteriia</taxon>
        <taxon>Flavobacteriales</taxon>
        <taxon>Flavobacteriaceae</taxon>
        <taxon>Tenacibaculum</taxon>
    </lineage>
</organism>
<comment type="caution">
    <text evidence="2">The sequence shown here is derived from an EMBL/GenBank/DDBJ whole genome shotgun (WGS) entry which is preliminary data.</text>
</comment>
<protein>
    <submittedName>
        <fullName evidence="2">Uncharacterized protein</fullName>
    </submittedName>
</protein>
<keyword evidence="1" id="KW-0472">Membrane</keyword>
<feature type="transmembrane region" description="Helical" evidence="1">
    <location>
        <begin position="35"/>
        <end position="54"/>
    </location>
</feature>
<name>A0ABP1F8Q6_9FLAO</name>
<feature type="transmembrane region" description="Helical" evidence="1">
    <location>
        <begin position="66"/>
        <end position="87"/>
    </location>
</feature>
<dbReference type="EMBL" id="CAXJRC010000011">
    <property type="protein sequence ID" value="CAL2106048.1"/>
    <property type="molecule type" value="Genomic_DNA"/>
</dbReference>
<keyword evidence="1" id="KW-0812">Transmembrane</keyword>
<evidence type="ECO:0000313" key="2">
    <source>
        <dbReference type="EMBL" id="CAL2106048.1"/>
    </source>
</evidence>
<proteinExistence type="predicted"/>
<evidence type="ECO:0000313" key="3">
    <source>
        <dbReference type="Proteomes" id="UP001497602"/>
    </source>
</evidence>
<gene>
    <name evidence="2" type="ORF">T190115A13A_10204</name>
</gene>
<evidence type="ECO:0000256" key="1">
    <source>
        <dbReference type="SAM" id="Phobius"/>
    </source>
</evidence>
<reference evidence="2 3" key="1">
    <citation type="submission" date="2024-05" db="EMBL/GenBank/DDBJ databases">
        <authorList>
            <person name="Duchaud E."/>
        </authorList>
    </citation>
    <scope>NUCLEOTIDE SEQUENCE [LARGE SCALE GENOMIC DNA]</scope>
    <source>
        <strain evidence="2">Ena-SAMPLE-TAB-13-05-2024-13:56:06:370-140305</strain>
    </source>
</reference>
<keyword evidence="3" id="KW-1185">Reference proteome</keyword>